<dbReference type="AlphaFoldDB" id="A0A918JBR7"/>
<accession>A0A918JBR7</accession>
<evidence type="ECO:0000313" key="2">
    <source>
        <dbReference type="EMBL" id="GGW71543.1"/>
    </source>
</evidence>
<comment type="caution">
    <text evidence="2">The sequence shown here is derived from an EMBL/GenBank/DDBJ whole genome shotgun (WGS) entry which is preliminary data.</text>
</comment>
<proteinExistence type="predicted"/>
<keyword evidence="3" id="KW-1185">Reference proteome</keyword>
<gene>
    <name evidence="2" type="ORF">GCM10010503_56220</name>
</gene>
<reference evidence="2" key="1">
    <citation type="journal article" date="2014" name="Int. J. Syst. Evol. Microbiol.">
        <title>Complete genome sequence of Corynebacterium casei LMG S-19264T (=DSM 44701T), isolated from a smear-ripened cheese.</title>
        <authorList>
            <consortium name="US DOE Joint Genome Institute (JGI-PGF)"/>
            <person name="Walter F."/>
            <person name="Albersmeier A."/>
            <person name="Kalinowski J."/>
            <person name="Ruckert C."/>
        </authorList>
    </citation>
    <scope>NUCLEOTIDE SEQUENCE</scope>
    <source>
        <strain evidence="2">JCM 4490</strain>
    </source>
</reference>
<reference evidence="2" key="2">
    <citation type="submission" date="2020-09" db="EMBL/GenBank/DDBJ databases">
        <authorList>
            <person name="Sun Q."/>
            <person name="Ohkuma M."/>
        </authorList>
    </citation>
    <scope>NUCLEOTIDE SEQUENCE</scope>
    <source>
        <strain evidence="2">JCM 4490</strain>
    </source>
</reference>
<protein>
    <submittedName>
        <fullName evidence="2">Uncharacterized protein</fullName>
    </submittedName>
</protein>
<dbReference type="Proteomes" id="UP000620224">
    <property type="component" value="Unassembled WGS sequence"/>
</dbReference>
<feature type="compositionally biased region" description="Basic residues" evidence="1">
    <location>
        <begin position="38"/>
        <end position="49"/>
    </location>
</feature>
<sequence length="87" mass="9302">MRSAAGSGRRGRAAFSTARSRAADPGATTVRDAAGACRRGRARRARPRAARAEKVQVSRVLTWTLATFLAPLAIPGRTYSSQAWMIS</sequence>
<evidence type="ECO:0000313" key="3">
    <source>
        <dbReference type="Proteomes" id="UP000620224"/>
    </source>
</evidence>
<name>A0A918JBR7_9ACTN</name>
<feature type="compositionally biased region" description="Low complexity" evidence="1">
    <location>
        <begin position="1"/>
        <end position="20"/>
    </location>
</feature>
<feature type="region of interest" description="Disordered" evidence="1">
    <location>
        <begin position="1"/>
        <end position="51"/>
    </location>
</feature>
<dbReference type="EMBL" id="BMUE01000014">
    <property type="protein sequence ID" value="GGW71543.1"/>
    <property type="molecule type" value="Genomic_DNA"/>
</dbReference>
<evidence type="ECO:0000256" key="1">
    <source>
        <dbReference type="SAM" id="MobiDB-lite"/>
    </source>
</evidence>
<dbReference type="RefSeq" id="WP_190018154.1">
    <property type="nucleotide sequence ID" value="NZ_BMUE01000014.1"/>
</dbReference>
<organism evidence="2 3">
    <name type="scientific">Streptomyces lucensis JCM 4490</name>
    <dbReference type="NCBI Taxonomy" id="1306176"/>
    <lineage>
        <taxon>Bacteria</taxon>
        <taxon>Bacillati</taxon>
        <taxon>Actinomycetota</taxon>
        <taxon>Actinomycetes</taxon>
        <taxon>Kitasatosporales</taxon>
        <taxon>Streptomycetaceae</taxon>
        <taxon>Streptomyces</taxon>
    </lineage>
</organism>